<evidence type="ECO:0000256" key="1">
    <source>
        <dbReference type="SAM" id="MobiDB-lite"/>
    </source>
</evidence>
<comment type="caution">
    <text evidence="2">The sequence shown here is derived from an EMBL/GenBank/DDBJ whole genome shotgun (WGS) entry which is preliminary data.</text>
</comment>
<sequence length="196" mass="20437">MVGSRSLPIHPEAGIDSFIEVPARINECRILSMSHKNIPRGAINRLWSDPSLTGLFGGVAPPVAINVRDMVVNTYMKANGRAIKLYPLLQKALDRDHISPPTHPATIKPSPPGTGVGDEPSPASTTPSPYLPHSEWLSDPPASVVASSHSVLGSVGGEPGKESVPAGPITNGSDSDILVHGMGGSKLSEKGFSPCT</sequence>
<accession>A0AAD3NRK9</accession>
<dbReference type="AlphaFoldDB" id="A0AAD3NRK9"/>
<dbReference type="EMBL" id="BSEH01000022">
    <property type="protein sequence ID" value="GLJ56534.1"/>
    <property type="molecule type" value="Genomic_DNA"/>
</dbReference>
<feature type="region of interest" description="Disordered" evidence="1">
    <location>
        <begin position="96"/>
        <end position="196"/>
    </location>
</feature>
<reference evidence="2" key="1">
    <citation type="submission" date="2022-12" db="EMBL/GenBank/DDBJ databases">
        <title>Chromosome-Level Genome Assembly of Japanese Cedar (Cryptomeriajaponica D. Don).</title>
        <authorList>
            <person name="Fujino T."/>
            <person name="Yamaguchi K."/>
            <person name="Yokoyama T."/>
            <person name="Hamanaka T."/>
            <person name="Harazono Y."/>
            <person name="Kamada H."/>
            <person name="Kobayashi W."/>
            <person name="Ujino-Ihara T."/>
            <person name="Uchiyama K."/>
            <person name="Matsumoto A."/>
            <person name="Izuno A."/>
            <person name="Tsumura Y."/>
            <person name="Toyoda A."/>
            <person name="Shigenobu S."/>
            <person name="Moriguchi Y."/>
            <person name="Ueno S."/>
            <person name="Kasahara M."/>
        </authorList>
    </citation>
    <scope>NUCLEOTIDE SEQUENCE</scope>
</reference>
<organism evidence="2 3">
    <name type="scientific">Cryptomeria japonica</name>
    <name type="common">Japanese cedar</name>
    <name type="synonym">Cupressus japonica</name>
    <dbReference type="NCBI Taxonomy" id="3369"/>
    <lineage>
        <taxon>Eukaryota</taxon>
        <taxon>Viridiplantae</taxon>
        <taxon>Streptophyta</taxon>
        <taxon>Embryophyta</taxon>
        <taxon>Tracheophyta</taxon>
        <taxon>Spermatophyta</taxon>
        <taxon>Pinopsida</taxon>
        <taxon>Pinidae</taxon>
        <taxon>Conifers II</taxon>
        <taxon>Cupressales</taxon>
        <taxon>Cupressaceae</taxon>
        <taxon>Cryptomeria</taxon>
    </lineage>
</organism>
<gene>
    <name evidence="2" type="ORF">SUGI_1227010</name>
</gene>
<evidence type="ECO:0000313" key="3">
    <source>
        <dbReference type="Proteomes" id="UP001234787"/>
    </source>
</evidence>
<dbReference type="Proteomes" id="UP001234787">
    <property type="component" value="Unassembled WGS sequence"/>
</dbReference>
<evidence type="ECO:0000313" key="2">
    <source>
        <dbReference type="EMBL" id="GLJ56534.1"/>
    </source>
</evidence>
<keyword evidence="3" id="KW-1185">Reference proteome</keyword>
<protein>
    <submittedName>
        <fullName evidence="2">Uncharacterized protein</fullName>
    </submittedName>
</protein>
<proteinExistence type="predicted"/>
<name>A0AAD3NRK9_CRYJA</name>
<feature type="compositionally biased region" description="Low complexity" evidence="1">
    <location>
        <begin position="137"/>
        <end position="153"/>
    </location>
</feature>